<dbReference type="PANTHER" id="PTHR48042:SF11">
    <property type="entry name" value="ABC TRANSPORTER G FAMILY MEMBER 11"/>
    <property type="match status" value="1"/>
</dbReference>
<dbReference type="Proteomes" id="UP000435112">
    <property type="component" value="Unassembled WGS sequence"/>
</dbReference>
<dbReference type="OrthoDB" id="66620at2759"/>
<dbReference type="AlphaFoldDB" id="A0A6A3I7H7"/>
<evidence type="ECO:0008006" key="5">
    <source>
        <dbReference type="Google" id="ProtNLM"/>
    </source>
</evidence>
<comment type="caution">
    <text evidence="3">The sequence shown here is derived from an EMBL/GenBank/DDBJ whole genome shotgun (WGS) entry which is preliminary data.</text>
</comment>
<evidence type="ECO:0000313" key="4">
    <source>
        <dbReference type="Proteomes" id="UP000435112"/>
    </source>
</evidence>
<dbReference type="InterPro" id="IPR052215">
    <property type="entry name" value="Plant_ABCG"/>
</dbReference>
<proteinExistence type="inferred from homology"/>
<comment type="similarity">
    <text evidence="1">Belongs to the ABC transporter superfamily. ABCG family. Eye pigment precursor importer (TC 3.A.1.204) subfamily.</text>
</comment>
<evidence type="ECO:0000313" key="3">
    <source>
        <dbReference type="EMBL" id="KAE8977382.1"/>
    </source>
</evidence>
<keyword evidence="2" id="KW-0813">Transport</keyword>
<reference evidence="3 4" key="1">
    <citation type="submission" date="2018-09" db="EMBL/GenBank/DDBJ databases">
        <title>Genomic investigation of the strawberry pathogen Phytophthora fragariae indicates pathogenicity is determined by transcriptional variation in three key races.</title>
        <authorList>
            <person name="Adams T.M."/>
            <person name="Armitage A.D."/>
            <person name="Sobczyk M.K."/>
            <person name="Bates H.J."/>
            <person name="Dunwell J.M."/>
            <person name="Nellist C.F."/>
            <person name="Harrison R.J."/>
        </authorList>
    </citation>
    <scope>NUCLEOTIDE SEQUENCE [LARGE SCALE GENOMIC DNA]</scope>
    <source>
        <strain evidence="3 4">SCRP324</strain>
    </source>
</reference>
<sequence>MFTNAIVLSAGQTVYSGPRRHMIPHFASPGHDCPQYTNPAEYLISLVNMDFEDHVDVPKLAQSYTQSADLREIARIACDGMWPDPCGQTHVVDACFDLHRPHAVGRLNLETMNQYRKRLSVVCPPGPHSS</sequence>
<organism evidence="3 4">
    <name type="scientific">Phytophthora rubi</name>
    <dbReference type="NCBI Taxonomy" id="129364"/>
    <lineage>
        <taxon>Eukaryota</taxon>
        <taxon>Sar</taxon>
        <taxon>Stramenopiles</taxon>
        <taxon>Oomycota</taxon>
        <taxon>Peronosporomycetes</taxon>
        <taxon>Peronosporales</taxon>
        <taxon>Peronosporaceae</taxon>
        <taxon>Phytophthora</taxon>
    </lineage>
</organism>
<evidence type="ECO:0000256" key="2">
    <source>
        <dbReference type="ARBA" id="ARBA00022448"/>
    </source>
</evidence>
<dbReference type="PANTHER" id="PTHR48042">
    <property type="entry name" value="ABC TRANSPORTER G FAMILY MEMBER 11"/>
    <property type="match status" value="1"/>
</dbReference>
<accession>A0A6A3I7H7</accession>
<gene>
    <name evidence="3" type="ORF">PR002_g25033</name>
</gene>
<protein>
    <recommendedName>
        <fullName evidence="5">ABC transporter family G domain-containing protein</fullName>
    </recommendedName>
</protein>
<name>A0A6A3I7H7_9STRA</name>
<dbReference type="EMBL" id="QXFU01003209">
    <property type="protein sequence ID" value="KAE8977382.1"/>
    <property type="molecule type" value="Genomic_DNA"/>
</dbReference>
<evidence type="ECO:0000256" key="1">
    <source>
        <dbReference type="ARBA" id="ARBA00005814"/>
    </source>
</evidence>